<dbReference type="PANTHER" id="PTHR38248:SF2">
    <property type="entry name" value="FUNK1 11"/>
    <property type="match status" value="1"/>
</dbReference>
<dbReference type="Proteomes" id="UP000886523">
    <property type="component" value="Unassembled WGS sequence"/>
</dbReference>
<dbReference type="OrthoDB" id="5569250at2759"/>
<dbReference type="EMBL" id="MU129140">
    <property type="protein sequence ID" value="KAF9505705.1"/>
    <property type="molecule type" value="Genomic_DNA"/>
</dbReference>
<name>A0A9P6DPJ2_9AGAM</name>
<feature type="compositionally biased region" description="Polar residues" evidence="1">
    <location>
        <begin position="144"/>
        <end position="172"/>
    </location>
</feature>
<reference evidence="3" key="1">
    <citation type="journal article" date="2020" name="Nat. Commun.">
        <title>Large-scale genome sequencing of mycorrhizal fungi provides insights into the early evolution of symbiotic traits.</title>
        <authorList>
            <person name="Miyauchi S."/>
            <person name="Kiss E."/>
            <person name="Kuo A."/>
            <person name="Drula E."/>
            <person name="Kohler A."/>
            <person name="Sanchez-Garcia M."/>
            <person name="Morin E."/>
            <person name="Andreopoulos B."/>
            <person name="Barry K.W."/>
            <person name="Bonito G."/>
            <person name="Buee M."/>
            <person name="Carver A."/>
            <person name="Chen C."/>
            <person name="Cichocki N."/>
            <person name="Clum A."/>
            <person name="Culley D."/>
            <person name="Crous P.W."/>
            <person name="Fauchery L."/>
            <person name="Girlanda M."/>
            <person name="Hayes R.D."/>
            <person name="Keri Z."/>
            <person name="LaButti K."/>
            <person name="Lipzen A."/>
            <person name="Lombard V."/>
            <person name="Magnuson J."/>
            <person name="Maillard F."/>
            <person name="Murat C."/>
            <person name="Nolan M."/>
            <person name="Ohm R.A."/>
            <person name="Pangilinan J."/>
            <person name="Pereira M.F."/>
            <person name="Perotto S."/>
            <person name="Peter M."/>
            <person name="Pfister S."/>
            <person name="Riley R."/>
            <person name="Sitrit Y."/>
            <person name="Stielow J.B."/>
            <person name="Szollosi G."/>
            <person name="Zifcakova L."/>
            <person name="Stursova M."/>
            <person name="Spatafora J.W."/>
            <person name="Tedersoo L."/>
            <person name="Vaario L.M."/>
            <person name="Yamada A."/>
            <person name="Yan M."/>
            <person name="Wang P."/>
            <person name="Xu J."/>
            <person name="Bruns T."/>
            <person name="Baldrian P."/>
            <person name="Vilgalys R."/>
            <person name="Dunand C."/>
            <person name="Henrissat B."/>
            <person name="Grigoriev I.V."/>
            <person name="Hibbett D."/>
            <person name="Nagy L.G."/>
            <person name="Martin F.M."/>
        </authorList>
    </citation>
    <scope>NUCLEOTIDE SEQUENCE</scope>
    <source>
        <strain evidence="3">UP504</strain>
    </source>
</reference>
<evidence type="ECO:0000313" key="4">
    <source>
        <dbReference type="Proteomes" id="UP000886523"/>
    </source>
</evidence>
<dbReference type="AlphaFoldDB" id="A0A9P6DPJ2"/>
<evidence type="ECO:0000313" key="3">
    <source>
        <dbReference type="EMBL" id="KAF9505705.1"/>
    </source>
</evidence>
<proteinExistence type="predicted"/>
<dbReference type="PANTHER" id="PTHR38248">
    <property type="entry name" value="FUNK1 6"/>
    <property type="match status" value="1"/>
</dbReference>
<gene>
    <name evidence="3" type="ORF">BS47DRAFT_1433080</name>
</gene>
<organism evidence="3 4">
    <name type="scientific">Hydnum rufescens UP504</name>
    <dbReference type="NCBI Taxonomy" id="1448309"/>
    <lineage>
        <taxon>Eukaryota</taxon>
        <taxon>Fungi</taxon>
        <taxon>Dikarya</taxon>
        <taxon>Basidiomycota</taxon>
        <taxon>Agaricomycotina</taxon>
        <taxon>Agaricomycetes</taxon>
        <taxon>Cantharellales</taxon>
        <taxon>Hydnaceae</taxon>
        <taxon>Hydnum</taxon>
    </lineage>
</organism>
<feature type="region of interest" description="Disordered" evidence="1">
    <location>
        <begin position="126"/>
        <end position="173"/>
    </location>
</feature>
<accession>A0A9P6DPJ2</accession>
<evidence type="ECO:0000259" key="2">
    <source>
        <dbReference type="Pfam" id="PF17667"/>
    </source>
</evidence>
<dbReference type="InterPro" id="IPR040976">
    <property type="entry name" value="Pkinase_fungal"/>
</dbReference>
<feature type="domain" description="Fungal-type protein kinase" evidence="2">
    <location>
        <begin position="316"/>
        <end position="411"/>
    </location>
</feature>
<sequence length="539" mass="61433">MLPAMSNVSTGSKLQDNLLTTDDVPTTISWMTDGDPKLVELQLLSSALEFFAHGRYRSDVVHGTTQESMLRLWHYDCVEIVKSENVDVLNTLLELMLIHFTMSVANLTDKAQSLRPAVRYSSPAVTLPTRSLRPRAPSKPSYLDNRTNTSSDDGAKENSTTDPDSAEFSTPQLDPVDPFVGAIITVDGQSFILGPLVSRQYVIGGATCVMDTNDGTAVVKPSRPDKARTLEYGSLDEAYNCAQPYVDRKCSSIMAHLAGLLKSEDLDTTSLLQSWIRHALPQESDFSREILHVLRVTVDKKLLPMTEIRIADDFKNVMWDVVRRHRSLHKVVGILQRDVSLNNVIFYQIDSTIVCVPVNFDLEQDVTKRSYAMFDRTGIPIVMAIDCLEDSPMLHLARHDFESMLWVMVWFTCRYENGRENPYDSSRSLEKWIMNHRDLQKYLPVIKRSFLMKEDGNPTSPFETIYEERIVPLLFLFMDGYMSLDRYQRRLRVYNRTSGTPHQGPPPDKPFFGPDQLFYDHATVWTAFWKILNPSDPID</sequence>
<dbReference type="Pfam" id="PF17667">
    <property type="entry name" value="Pkinase_fungal"/>
    <property type="match status" value="1"/>
</dbReference>
<comment type="caution">
    <text evidence="3">The sequence shown here is derived from an EMBL/GenBank/DDBJ whole genome shotgun (WGS) entry which is preliminary data.</text>
</comment>
<keyword evidence="4" id="KW-1185">Reference proteome</keyword>
<protein>
    <recommendedName>
        <fullName evidence="2">Fungal-type protein kinase domain-containing protein</fullName>
    </recommendedName>
</protein>
<evidence type="ECO:0000256" key="1">
    <source>
        <dbReference type="SAM" id="MobiDB-lite"/>
    </source>
</evidence>